<protein>
    <submittedName>
        <fullName evidence="3">Uncharacterized protein</fullName>
    </submittedName>
</protein>
<organism evidence="3 4">
    <name type="scientific">Burkholderia pseudomallei (strain 1710b)</name>
    <dbReference type="NCBI Taxonomy" id="320372"/>
    <lineage>
        <taxon>Bacteria</taxon>
        <taxon>Pseudomonadati</taxon>
        <taxon>Pseudomonadota</taxon>
        <taxon>Betaproteobacteria</taxon>
        <taxon>Burkholderiales</taxon>
        <taxon>Burkholderiaceae</taxon>
        <taxon>Burkholderia</taxon>
        <taxon>pseudomallei group</taxon>
    </lineage>
</organism>
<name>Q3JRV9_BURP1</name>
<dbReference type="KEGG" id="bpm:BURPS1710b_2299"/>
<feature type="compositionally biased region" description="Low complexity" evidence="1">
    <location>
        <begin position="1"/>
        <end position="11"/>
    </location>
</feature>
<keyword evidence="2" id="KW-0812">Transmembrane</keyword>
<feature type="transmembrane region" description="Helical" evidence="2">
    <location>
        <begin position="29"/>
        <end position="50"/>
    </location>
</feature>
<reference evidence="3 4" key="1">
    <citation type="submission" date="2005-09" db="EMBL/GenBank/DDBJ databases">
        <authorList>
            <person name="Woods D.E."/>
            <person name="Nierman W.C."/>
        </authorList>
    </citation>
    <scope>NUCLEOTIDE SEQUENCE [LARGE SCALE GENOMIC DNA]</scope>
    <source>
        <strain evidence="3 4">1710b</strain>
    </source>
</reference>
<evidence type="ECO:0000313" key="3">
    <source>
        <dbReference type="EMBL" id="ABA48537.1"/>
    </source>
</evidence>
<feature type="region of interest" description="Disordered" evidence="1">
    <location>
        <begin position="1"/>
        <end position="22"/>
    </location>
</feature>
<dbReference type="AlphaFoldDB" id="Q3JRV9"/>
<gene>
    <name evidence="3" type="ordered locus">BURPS1710b_2299</name>
</gene>
<feature type="compositionally biased region" description="Low complexity" evidence="1">
    <location>
        <begin position="103"/>
        <end position="130"/>
    </location>
</feature>
<dbReference type="EnsemblBacteria" id="ABA48537">
    <property type="protein sequence ID" value="ABA48537"/>
    <property type="gene ID" value="BURPS1710b_2299"/>
</dbReference>
<evidence type="ECO:0000256" key="2">
    <source>
        <dbReference type="SAM" id="Phobius"/>
    </source>
</evidence>
<sequence length="270" mass="27545">MTRAGAAGRADGQARRRGFGRTGRGYRRFGGGALALTVVAAIHGLAWLAIERWALPAGTAAAPDAPRPARRALVVTLIPRSVSAPPSASTAVSTARSRLPSPLLLSAPASAPMTARARPSARRGPAPRASMGSVHVAAREREPSSRRAPGIPAVSEPMREPRSDAQASAEAGDAQRRLPRAPGVAADWRADLDSLGAARPLRQAAATAAIGAMGASSGVTPARAETATSTLARTMSKASRADCRNAHAGMGLLAIPALALDAVTDTGCKW</sequence>
<keyword evidence="2" id="KW-0472">Membrane</keyword>
<dbReference type="Proteomes" id="UP000002700">
    <property type="component" value="Chromosome I"/>
</dbReference>
<accession>Q3JRV9</accession>
<feature type="region of interest" description="Disordered" evidence="1">
    <location>
        <begin position="103"/>
        <end position="181"/>
    </location>
</feature>
<keyword evidence="2" id="KW-1133">Transmembrane helix</keyword>
<dbReference type="EMBL" id="CP000124">
    <property type="protein sequence ID" value="ABA48537.1"/>
    <property type="molecule type" value="Genomic_DNA"/>
</dbReference>
<evidence type="ECO:0000256" key="1">
    <source>
        <dbReference type="SAM" id="MobiDB-lite"/>
    </source>
</evidence>
<evidence type="ECO:0000313" key="4">
    <source>
        <dbReference type="Proteomes" id="UP000002700"/>
    </source>
</evidence>
<dbReference type="HOGENOM" id="CLU_104077_0_0_4"/>
<proteinExistence type="predicted"/>